<dbReference type="EMBL" id="AMZH03005856">
    <property type="protein sequence ID" value="RRT65320.1"/>
    <property type="molecule type" value="Genomic_DNA"/>
</dbReference>
<proteinExistence type="predicted"/>
<name>A0A426ZMY6_ENSVE</name>
<feature type="compositionally biased region" description="Basic and acidic residues" evidence="1">
    <location>
        <begin position="61"/>
        <end position="74"/>
    </location>
</feature>
<gene>
    <name evidence="2" type="ORF">B296_00030618</name>
</gene>
<organism evidence="2 3">
    <name type="scientific">Ensete ventricosum</name>
    <name type="common">Abyssinian banana</name>
    <name type="synonym">Musa ensete</name>
    <dbReference type="NCBI Taxonomy" id="4639"/>
    <lineage>
        <taxon>Eukaryota</taxon>
        <taxon>Viridiplantae</taxon>
        <taxon>Streptophyta</taxon>
        <taxon>Embryophyta</taxon>
        <taxon>Tracheophyta</taxon>
        <taxon>Spermatophyta</taxon>
        <taxon>Magnoliopsida</taxon>
        <taxon>Liliopsida</taxon>
        <taxon>Zingiberales</taxon>
        <taxon>Musaceae</taxon>
        <taxon>Ensete</taxon>
    </lineage>
</organism>
<sequence length="74" mass="7530">MSLWLASGEEEATAGGHGEDNDDQGEEKVAAGGRGENNDGRWEEAAGTSGFGATAVSETDDSSREAREEGNVGG</sequence>
<reference evidence="2 3" key="1">
    <citation type="journal article" date="2014" name="Agronomy (Basel)">
        <title>A Draft Genome Sequence for Ensete ventricosum, the Drought-Tolerant Tree Against Hunger.</title>
        <authorList>
            <person name="Harrison J."/>
            <person name="Moore K.A."/>
            <person name="Paszkiewicz K."/>
            <person name="Jones T."/>
            <person name="Grant M."/>
            <person name="Ambacheew D."/>
            <person name="Muzemil S."/>
            <person name="Studholme D.J."/>
        </authorList>
    </citation>
    <scope>NUCLEOTIDE SEQUENCE [LARGE SCALE GENOMIC DNA]</scope>
</reference>
<evidence type="ECO:0000313" key="2">
    <source>
        <dbReference type="EMBL" id="RRT65320.1"/>
    </source>
</evidence>
<protein>
    <submittedName>
        <fullName evidence="2">Uncharacterized protein</fullName>
    </submittedName>
</protein>
<comment type="caution">
    <text evidence="2">The sequence shown here is derived from an EMBL/GenBank/DDBJ whole genome shotgun (WGS) entry which is preliminary data.</text>
</comment>
<dbReference type="AlphaFoldDB" id="A0A426ZMY6"/>
<evidence type="ECO:0000313" key="3">
    <source>
        <dbReference type="Proteomes" id="UP000287651"/>
    </source>
</evidence>
<feature type="region of interest" description="Disordered" evidence="1">
    <location>
        <begin position="1"/>
        <end position="74"/>
    </location>
</feature>
<accession>A0A426ZMY6</accession>
<evidence type="ECO:0000256" key="1">
    <source>
        <dbReference type="SAM" id="MobiDB-lite"/>
    </source>
</evidence>
<dbReference type="Proteomes" id="UP000287651">
    <property type="component" value="Unassembled WGS sequence"/>
</dbReference>